<dbReference type="AlphaFoldDB" id="A0A1K2HE22"/>
<dbReference type="Proteomes" id="UP000185655">
    <property type="component" value="Unassembled WGS sequence"/>
</dbReference>
<dbReference type="STRING" id="1122154.SAMN02746068_01436"/>
<evidence type="ECO:0000313" key="2">
    <source>
        <dbReference type="Proteomes" id="UP000185655"/>
    </source>
</evidence>
<dbReference type="EMBL" id="FPKS01000007">
    <property type="protein sequence ID" value="SFZ75003.1"/>
    <property type="molecule type" value="Genomic_DNA"/>
</dbReference>
<evidence type="ECO:0000313" key="1">
    <source>
        <dbReference type="EMBL" id="SFZ75003.1"/>
    </source>
</evidence>
<accession>A0A1K2HE22</accession>
<reference evidence="1 2" key="1">
    <citation type="submission" date="2016-11" db="EMBL/GenBank/DDBJ databases">
        <authorList>
            <person name="Jaros S."/>
            <person name="Januszkiewicz K."/>
            <person name="Wedrychowicz H."/>
        </authorList>
    </citation>
    <scope>NUCLEOTIDE SEQUENCE [LARGE SCALE GENOMIC DNA]</scope>
    <source>
        <strain evidence="1 2">DSM 22330</strain>
    </source>
</reference>
<organism evidence="1 2">
    <name type="scientific">Pseudolactococcus chungangensis CAU 28 = DSM 22330</name>
    <dbReference type="NCBI Taxonomy" id="1122154"/>
    <lineage>
        <taxon>Bacteria</taxon>
        <taxon>Bacillati</taxon>
        <taxon>Bacillota</taxon>
        <taxon>Bacilli</taxon>
        <taxon>Lactobacillales</taxon>
        <taxon>Streptococcaceae</taxon>
        <taxon>Pseudolactococcus</taxon>
    </lineage>
</organism>
<proteinExistence type="predicted"/>
<gene>
    <name evidence="1" type="ORF">SAMN02746068_01436</name>
</gene>
<sequence>MLKWKGNVYNLFETNRILRNTRVAQKDFERTKVANDPALVER</sequence>
<protein>
    <submittedName>
        <fullName evidence="1">Uncharacterized protein</fullName>
    </submittedName>
</protein>
<name>A0A1K2HE22_9LACT</name>